<proteinExistence type="predicted"/>
<dbReference type="EMBL" id="CAJPIJ010000108">
    <property type="protein sequence ID" value="CAG1977845.1"/>
    <property type="molecule type" value="Genomic_DNA"/>
</dbReference>
<evidence type="ECO:0000313" key="1">
    <source>
        <dbReference type="EMBL" id="CAG1977845.1"/>
    </source>
</evidence>
<evidence type="ECO:0000313" key="2">
    <source>
        <dbReference type="Proteomes" id="UP000746612"/>
    </source>
</evidence>
<accession>A0A9N8NIT5</accession>
<sequence>MTTVSFGDIQRFVKANPVGFSESTYETFVILQYWTACTDTSETLMTGPRARMPRQLIFGKIWRMDLSSDT</sequence>
<protein>
    <submittedName>
        <fullName evidence="1">Uncharacterized protein</fullName>
    </submittedName>
</protein>
<name>A0A9N8NIT5_GIBZA</name>
<dbReference type="AlphaFoldDB" id="A0A9N8NIT5"/>
<organism evidence="1 2">
    <name type="scientific">Gibberella zeae</name>
    <name type="common">Wheat head blight fungus</name>
    <name type="synonym">Fusarium graminearum</name>
    <dbReference type="NCBI Taxonomy" id="5518"/>
    <lineage>
        <taxon>Eukaryota</taxon>
        <taxon>Fungi</taxon>
        <taxon>Dikarya</taxon>
        <taxon>Ascomycota</taxon>
        <taxon>Pezizomycotina</taxon>
        <taxon>Sordariomycetes</taxon>
        <taxon>Hypocreomycetidae</taxon>
        <taxon>Hypocreales</taxon>
        <taxon>Nectriaceae</taxon>
        <taxon>Fusarium</taxon>
    </lineage>
</organism>
<reference evidence="1" key="1">
    <citation type="submission" date="2021-03" db="EMBL/GenBank/DDBJ databases">
        <authorList>
            <person name="Alouane T."/>
            <person name="Langin T."/>
            <person name="Bonhomme L."/>
        </authorList>
    </citation>
    <scope>NUCLEOTIDE SEQUENCE</scope>
    <source>
        <strain evidence="1">MDC_Fg202</strain>
    </source>
</reference>
<dbReference type="Proteomes" id="UP000746612">
    <property type="component" value="Unassembled WGS sequence"/>
</dbReference>
<comment type="caution">
    <text evidence="1">The sequence shown here is derived from an EMBL/GenBank/DDBJ whole genome shotgun (WGS) entry which is preliminary data.</text>
</comment>
<gene>
    <name evidence="1" type="ORF">MDCFG202_LOCUS170645</name>
</gene>